<dbReference type="AlphaFoldDB" id="A0AAW8B640"/>
<evidence type="ECO:0000259" key="15">
    <source>
        <dbReference type="PROSITE" id="PS50164"/>
    </source>
</evidence>
<dbReference type="InterPro" id="IPR004791">
    <property type="entry name" value="UvrC"/>
</dbReference>
<comment type="similarity">
    <text evidence="9 13">Belongs to the UvrC family.</text>
</comment>
<dbReference type="PROSITE" id="PS50165">
    <property type="entry name" value="UVRC"/>
    <property type="match status" value="1"/>
</dbReference>
<comment type="function">
    <text evidence="8 13">The UvrABC repair system catalyzes the recognition and processing of DNA lesions. UvrC both incises the 5' and 3' sides of the lesion. The N-terminal half is responsible for the 3' incision and the C-terminal half is responsible for the 5' incision.</text>
</comment>
<evidence type="ECO:0000256" key="9">
    <source>
        <dbReference type="ARBA" id="ARBA00061531"/>
    </source>
</evidence>
<dbReference type="GO" id="GO:0009432">
    <property type="term" value="P:SOS response"/>
    <property type="evidence" value="ECO:0007669"/>
    <property type="project" value="UniProtKB-UniRule"/>
</dbReference>
<feature type="domain" description="GIY-YIG" evidence="15">
    <location>
        <begin position="14"/>
        <end position="92"/>
    </location>
</feature>
<dbReference type="InterPro" id="IPR010994">
    <property type="entry name" value="RuvA_2-like"/>
</dbReference>
<dbReference type="CDD" id="cd10434">
    <property type="entry name" value="GIY-YIG_UvrC_Cho"/>
    <property type="match status" value="1"/>
</dbReference>
<dbReference type="SUPFAM" id="SSF47781">
    <property type="entry name" value="RuvA domain 2-like"/>
    <property type="match status" value="1"/>
</dbReference>
<keyword evidence="4 13" id="KW-0228">DNA excision</keyword>
<dbReference type="SMART" id="SM00465">
    <property type="entry name" value="GIYc"/>
    <property type="match status" value="1"/>
</dbReference>
<dbReference type="PANTHER" id="PTHR30562:SF1">
    <property type="entry name" value="UVRABC SYSTEM PROTEIN C"/>
    <property type="match status" value="1"/>
</dbReference>
<dbReference type="EMBL" id="JAUUUU010000005">
    <property type="protein sequence ID" value="MDP1521142.1"/>
    <property type="molecule type" value="Genomic_DNA"/>
</dbReference>
<evidence type="ECO:0000256" key="6">
    <source>
        <dbReference type="ARBA" id="ARBA00023204"/>
    </source>
</evidence>
<evidence type="ECO:0000256" key="7">
    <source>
        <dbReference type="ARBA" id="ARBA00023236"/>
    </source>
</evidence>
<dbReference type="PROSITE" id="PS50164">
    <property type="entry name" value="GIY_YIG"/>
    <property type="match status" value="1"/>
</dbReference>
<evidence type="ECO:0000259" key="16">
    <source>
        <dbReference type="PROSITE" id="PS50165"/>
    </source>
</evidence>
<dbReference type="NCBIfam" id="TIGR00194">
    <property type="entry name" value="uvrC"/>
    <property type="match status" value="1"/>
</dbReference>
<dbReference type="InterPro" id="IPR038476">
    <property type="entry name" value="UvrC_RNase_H_dom_sf"/>
</dbReference>
<evidence type="ECO:0000256" key="12">
    <source>
        <dbReference type="ARBA" id="ARBA00077138"/>
    </source>
</evidence>
<dbReference type="Pfam" id="PF22920">
    <property type="entry name" value="UvrC_RNaseH"/>
    <property type="match status" value="1"/>
</dbReference>
<keyword evidence="5 13" id="KW-0267">Excision nuclease</keyword>
<dbReference type="Pfam" id="PF14520">
    <property type="entry name" value="HHH_5"/>
    <property type="match status" value="1"/>
</dbReference>
<dbReference type="SUPFAM" id="SSF46600">
    <property type="entry name" value="C-terminal UvrC-binding domain of UvrB"/>
    <property type="match status" value="1"/>
</dbReference>
<dbReference type="GO" id="GO:0009381">
    <property type="term" value="F:excinuclease ABC activity"/>
    <property type="evidence" value="ECO:0007669"/>
    <property type="project" value="UniProtKB-UniRule"/>
</dbReference>
<feature type="domain" description="UvrC family homology region profile" evidence="16">
    <location>
        <begin position="252"/>
        <end position="479"/>
    </location>
</feature>
<evidence type="ECO:0000256" key="8">
    <source>
        <dbReference type="ARBA" id="ARBA00059452"/>
    </source>
</evidence>
<dbReference type="GO" id="GO:0003677">
    <property type="term" value="F:DNA binding"/>
    <property type="evidence" value="ECO:0007669"/>
    <property type="project" value="UniProtKB-UniRule"/>
</dbReference>
<dbReference type="PANTHER" id="PTHR30562">
    <property type="entry name" value="UVRC/OXIDOREDUCTASE"/>
    <property type="match status" value="1"/>
</dbReference>
<comment type="subunit">
    <text evidence="10 13">Interacts with UvrB in an incision complex.</text>
</comment>
<proteinExistence type="inferred from homology"/>
<comment type="caution">
    <text evidence="17">The sequence shown here is derived from an EMBL/GenBank/DDBJ whole genome shotgun (WGS) entry which is preliminary data.</text>
</comment>
<dbReference type="Pfam" id="PF01541">
    <property type="entry name" value="GIY-YIG"/>
    <property type="match status" value="1"/>
</dbReference>
<reference evidence="17" key="1">
    <citation type="journal article" date="2010" name="Int. J. Syst. Evol. Microbiol.">
        <title>Porticoccus litoralis gen. nov., sp. nov., a gammaproteobacterium isolated from the Yellow Sea.</title>
        <authorList>
            <person name="Oh H.M."/>
            <person name="Kim H."/>
            <person name="Kim K.M."/>
            <person name="Min G.S."/>
            <person name="Cho J.C."/>
        </authorList>
    </citation>
    <scope>NUCLEOTIDE SEQUENCE</scope>
    <source>
        <strain evidence="17">DSM 25064</strain>
    </source>
</reference>
<protein>
    <recommendedName>
        <fullName evidence="11 13">UvrABC system protein C</fullName>
        <shortName evidence="13">Protein UvrC</shortName>
    </recommendedName>
    <alternativeName>
        <fullName evidence="12 13">Excinuclease ABC subunit C</fullName>
    </alternativeName>
</protein>
<dbReference type="Pfam" id="PF02151">
    <property type="entry name" value="UVR"/>
    <property type="match status" value="1"/>
</dbReference>
<dbReference type="FunFam" id="3.40.1440.10:FF:000001">
    <property type="entry name" value="UvrABC system protein C"/>
    <property type="match status" value="1"/>
</dbReference>
<dbReference type="SMART" id="SM00278">
    <property type="entry name" value="HhH1"/>
    <property type="match status" value="2"/>
</dbReference>
<organism evidence="17 18">
    <name type="scientific">Porticoccus litoralis</name>
    <dbReference type="NCBI Taxonomy" id="434086"/>
    <lineage>
        <taxon>Bacteria</taxon>
        <taxon>Pseudomonadati</taxon>
        <taxon>Pseudomonadota</taxon>
        <taxon>Gammaproteobacteria</taxon>
        <taxon>Cellvibrionales</taxon>
        <taxon>Porticoccaceae</taxon>
        <taxon>Porticoccus</taxon>
    </lineage>
</organism>
<dbReference type="SUPFAM" id="SSF82771">
    <property type="entry name" value="GIY-YIG endonuclease"/>
    <property type="match status" value="1"/>
</dbReference>
<evidence type="ECO:0000259" key="14">
    <source>
        <dbReference type="PROSITE" id="PS50151"/>
    </source>
</evidence>
<dbReference type="FunFam" id="3.30.420.340:FF:000001">
    <property type="entry name" value="UvrABC system protein C"/>
    <property type="match status" value="1"/>
</dbReference>
<evidence type="ECO:0000313" key="17">
    <source>
        <dbReference type="EMBL" id="MDP1521142.1"/>
    </source>
</evidence>
<dbReference type="NCBIfam" id="NF001824">
    <property type="entry name" value="PRK00558.1-5"/>
    <property type="match status" value="1"/>
</dbReference>
<evidence type="ECO:0000256" key="10">
    <source>
        <dbReference type="ARBA" id="ARBA00062841"/>
    </source>
</evidence>
<gene>
    <name evidence="13 17" type="primary">uvrC</name>
    <name evidence="17" type="ORF">Q8A57_09200</name>
</gene>
<dbReference type="InterPro" id="IPR047296">
    <property type="entry name" value="GIY-YIG_UvrC_Cho"/>
</dbReference>
<keyword evidence="3 13" id="KW-0227">DNA damage</keyword>
<evidence type="ECO:0000256" key="11">
    <source>
        <dbReference type="ARBA" id="ARBA00067419"/>
    </source>
</evidence>
<dbReference type="InterPro" id="IPR001162">
    <property type="entry name" value="UvrC_RNase_H_dom"/>
</dbReference>
<evidence type="ECO:0000256" key="2">
    <source>
        <dbReference type="ARBA" id="ARBA00022490"/>
    </source>
</evidence>
<dbReference type="InterPro" id="IPR050066">
    <property type="entry name" value="UvrABC_protein_C"/>
</dbReference>
<keyword evidence="18" id="KW-1185">Reference proteome</keyword>
<dbReference type="InterPro" id="IPR000305">
    <property type="entry name" value="GIY-YIG_endonuc"/>
</dbReference>
<dbReference type="InterPro" id="IPR036876">
    <property type="entry name" value="UVR_dom_sf"/>
</dbReference>
<keyword evidence="6 13" id="KW-0234">DNA repair</keyword>
<evidence type="ECO:0000256" key="5">
    <source>
        <dbReference type="ARBA" id="ARBA00022881"/>
    </source>
</evidence>
<reference evidence="17" key="2">
    <citation type="submission" date="2023-08" db="EMBL/GenBank/DDBJ databases">
        <authorList>
            <person name="Luo J."/>
        </authorList>
    </citation>
    <scope>NUCLEOTIDE SEQUENCE</scope>
    <source>
        <strain evidence="17">DSM 25064</strain>
    </source>
</reference>
<comment type="subcellular location">
    <subcellularLocation>
        <location evidence="1 13">Cytoplasm</location>
    </subcellularLocation>
</comment>
<evidence type="ECO:0000313" key="18">
    <source>
        <dbReference type="Proteomes" id="UP001178354"/>
    </source>
</evidence>
<dbReference type="Gene3D" id="3.30.420.340">
    <property type="entry name" value="UvrC, RNAse H endonuclease domain"/>
    <property type="match status" value="1"/>
</dbReference>
<dbReference type="Proteomes" id="UP001178354">
    <property type="component" value="Unassembled WGS sequence"/>
</dbReference>
<dbReference type="GO" id="GO:0009380">
    <property type="term" value="C:excinuclease repair complex"/>
    <property type="evidence" value="ECO:0007669"/>
    <property type="project" value="InterPro"/>
</dbReference>
<evidence type="ECO:0000256" key="1">
    <source>
        <dbReference type="ARBA" id="ARBA00004496"/>
    </source>
</evidence>
<dbReference type="FunFam" id="1.10.150.20:FF:000005">
    <property type="entry name" value="UvrABC system protein C"/>
    <property type="match status" value="1"/>
</dbReference>
<sequence>MAFDSKPFLQQLTQRPGVYQMYGEDGAVLYVGKAKNLRKRVASYFRNNGLSPKTAALVCRIANIDVTVTQTEIEALLLEQNLIKQNRPPFNILLRDDKSYPYIFLSDRDDFPRLAFHRGSKRRGGSYFGPFPSVQAVRDSMNFLQKTFRVRQCEDSFYRNRSRPCLQYQINRCTAPCVDLVSAEDYQRDVRHTRMFLEGKSDGLIRELETDMDQASLSLDFERAAQYRDQIVALRTIQAEQVVESGNGQIDIMAAALEGDQGCVHVLYIRQGRILGSRSFYPKVPLAASEGDLLADFLPQYYLREGARGDFPKQLITSHAVPESGLLAAAISEVAAFKVSVQQGGRSTRAQWLDLAERTARQNLNGRMASRQNTQQRLDALQQLLDLETPPERLECFDISHSSGEATMASCVVFDNNGPLKSDYRRMNIRDVAAGDDYAAMEQALVRRYTRIKKEDGKLPDVLLIDGGKGQMRKAALVLDELGVVGVLVVGVAKGRTRKAGFETLLLSRGDHEVVLDTQSSALLLIQQIRDEAHRFAITGHRQSRDRKRRTSTLEGIEGVGPKRRRELLRFFGGVREVERASVAELMRVPGISRKVAESIYSALHNG</sequence>
<dbReference type="GO" id="GO:0005737">
    <property type="term" value="C:cytoplasm"/>
    <property type="evidence" value="ECO:0007669"/>
    <property type="project" value="UniProtKB-SubCell"/>
</dbReference>
<dbReference type="HAMAP" id="MF_00203">
    <property type="entry name" value="UvrC"/>
    <property type="match status" value="1"/>
</dbReference>
<evidence type="ECO:0000256" key="3">
    <source>
        <dbReference type="ARBA" id="ARBA00022763"/>
    </source>
</evidence>
<dbReference type="InterPro" id="IPR003583">
    <property type="entry name" value="Hlx-hairpin-Hlx_DNA-bd_motif"/>
</dbReference>
<keyword evidence="7 13" id="KW-0742">SOS response</keyword>
<dbReference type="InterPro" id="IPR001943">
    <property type="entry name" value="UVR_dom"/>
</dbReference>
<dbReference type="Gene3D" id="3.40.1440.10">
    <property type="entry name" value="GIY-YIG endonuclease"/>
    <property type="match status" value="1"/>
</dbReference>
<dbReference type="InterPro" id="IPR035901">
    <property type="entry name" value="GIY-YIG_endonuc_sf"/>
</dbReference>
<dbReference type="GO" id="GO:0006289">
    <property type="term" value="P:nucleotide-excision repair"/>
    <property type="evidence" value="ECO:0007669"/>
    <property type="project" value="UniProtKB-UniRule"/>
</dbReference>
<dbReference type="RefSeq" id="WP_305170808.1">
    <property type="nucleotide sequence ID" value="NZ_JAUUUU010000005.1"/>
</dbReference>
<keyword evidence="2 13" id="KW-0963">Cytoplasm</keyword>
<evidence type="ECO:0000256" key="4">
    <source>
        <dbReference type="ARBA" id="ARBA00022769"/>
    </source>
</evidence>
<dbReference type="Pfam" id="PF08459">
    <property type="entry name" value="UvrC_RNaseH_dom"/>
    <property type="match status" value="1"/>
</dbReference>
<evidence type="ECO:0000256" key="13">
    <source>
        <dbReference type="HAMAP-Rule" id="MF_00203"/>
    </source>
</evidence>
<accession>A0AAW8B640</accession>
<dbReference type="Gene3D" id="4.10.860.10">
    <property type="entry name" value="UVR domain"/>
    <property type="match status" value="1"/>
</dbReference>
<name>A0AAW8B640_9GAMM</name>
<dbReference type="Gene3D" id="1.10.150.20">
    <property type="entry name" value="5' to 3' exonuclease, C-terminal subdomain"/>
    <property type="match status" value="1"/>
</dbReference>
<feature type="domain" description="UVR" evidence="14">
    <location>
        <begin position="202"/>
        <end position="237"/>
    </location>
</feature>
<dbReference type="PROSITE" id="PS50151">
    <property type="entry name" value="UVR"/>
    <property type="match status" value="1"/>
</dbReference>